<keyword evidence="11" id="KW-1185">Reference proteome</keyword>
<dbReference type="EMBL" id="LZDS01000016">
    <property type="protein sequence ID" value="OBX28913.1"/>
    <property type="molecule type" value="Genomic_DNA"/>
</dbReference>
<reference evidence="11" key="1">
    <citation type="submission" date="2016-06" db="EMBL/GenBank/DDBJ databases">
        <authorList>
            <person name="Radolfova-Krizova L."/>
            <person name="Nemec A."/>
        </authorList>
    </citation>
    <scope>NUCLEOTIDE SEQUENCE [LARGE SCALE GENOMIC DNA]</scope>
    <source>
        <strain evidence="11">ANC 4275</strain>
    </source>
</reference>
<evidence type="ECO:0000256" key="5">
    <source>
        <dbReference type="ARBA" id="ARBA00022692"/>
    </source>
</evidence>
<dbReference type="PROSITE" id="PS50850">
    <property type="entry name" value="MFS"/>
    <property type="match status" value="1"/>
</dbReference>
<dbReference type="Gene3D" id="1.20.1250.20">
    <property type="entry name" value="MFS general substrate transporter like domains"/>
    <property type="match status" value="1"/>
</dbReference>
<accession>A0A1A7RBT1</accession>
<dbReference type="Pfam" id="PF07690">
    <property type="entry name" value="MFS_1"/>
    <property type="match status" value="1"/>
</dbReference>
<organism evidence="10 11">
    <name type="scientific">Acinetobacter gandensis</name>
    <dbReference type="NCBI Taxonomy" id="1443941"/>
    <lineage>
        <taxon>Bacteria</taxon>
        <taxon>Pseudomonadati</taxon>
        <taxon>Pseudomonadota</taxon>
        <taxon>Gammaproteobacteria</taxon>
        <taxon>Moraxellales</taxon>
        <taxon>Moraxellaceae</taxon>
        <taxon>Acinetobacter</taxon>
    </lineage>
</organism>
<feature type="transmembrane region" description="Helical" evidence="8">
    <location>
        <begin position="278"/>
        <end position="296"/>
    </location>
</feature>
<feature type="transmembrane region" description="Helical" evidence="8">
    <location>
        <begin position="73"/>
        <end position="92"/>
    </location>
</feature>
<proteinExistence type="inferred from homology"/>
<feature type="transmembrane region" description="Helical" evidence="8">
    <location>
        <begin position="366"/>
        <end position="384"/>
    </location>
</feature>
<keyword evidence="5 8" id="KW-0812">Transmembrane</keyword>
<keyword evidence="6 8" id="KW-1133">Transmembrane helix</keyword>
<evidence type="ECO:0000256" key="3">
    <source>
        <dbReference type="ARBA" id="ARBA00004236"/>
    </source>
</evidence>
<dbReference type="RefSeq" id="WP_046267530.1">
    <property type="nucleotide sequence ID" value="NZ_LZDS01000016.1"/>
</dbReference>
<comment type="caution">
    <text evidence="10">The sequence shown here is derived from an EMBL/GenBank/DDBJ whole genome shotgun (WGS) entry which is preliminary data.</text>
</comment>
<dbReference type="InterPro" id="IPR005829">
    <property type="entry name" value="Sugar_transporter_CS"/>
</dbReference>
<feature type="transmembrane region" description="Helical" evidence="8">
    <location>
        <begin position="41"/>
        <end position="61"/>
    </location>
</feature>
<feature type="transmembrane region" description="Helical" evidence="8">
    <location>
        <begin position="131"/>
        <end position="153"/>
    </location>
</feature>
<dbReference type="OrthoDB" id="9764259at2"/>
<evidence type="ECO:0000256" key="1">
    <source>
        <dbReference type="ARBA" id="ARBA00003279"/>
    </source>
</evidence>
<evidence type="ECO:0000259" key="9">
    <source>
        <dbReference type="PROSITE" id="PS50850"/>
    </source>
</evidence>
<comment type="similarity">
    <text evidence="4">Belongs to the major facilitator superfamily. TCR/Tet family.</text>
</comment>
<dbReference type="CDD" id="cd17388">
    <property type="entry name" value="MFS_TetA"/>
    <property type="match status" value="1"/>
</dbReference>
<feature type="domain" description="Major facilitator superfamily (MFS) profile" evidence="9">
    <location>
        <begin position="4"/>
        <end position="390"/>
    </location>
</feature>
<feature type="transmembrane region" description="Helical" evidence="8">
    <location>
        <begin position="159"/>
        <end position="179"/>
    </location>
</feature>
<dbReference type="STRING" id="1443941.A9J31_14925"/>
<dbReference type="PANTHER" id="PTHR23507">
    <property type="entry name" value="ZGC:174356"/>
    <property type="match status" value="1"/>
</dbReference>
<dbReference type="PRINTS" id="PR01035">
    <property type="entry name" value="TCRTETA"/>
</dbReference>
<dbReference type="NCBIfam" id="NF012174">
    <property type="entry name" value="tet_MFS_A_B_C_D"/>
    <property type="match status" value="1"/>
</dbReference>
<dbReference type="AlphaFoldDB" id="A0A1A7RBT1"/>
<evidence type="ECO:0000256" key="8">
    <source>
        <dbReference type="SAM" id="Phobius"/>
    </source>
</evidence>
<dbReference type="InterPro" id="IPR001958">
    <property type="entry name" value="Tet-R_TetA/multi-R_MdtG-like"/>
</dbReference>
<sequence length="395" mass="42086">MKKSLSVILITIFLDAVGIGLIMPILPELLRSLAGAEAGGVHYGALLAVYALMQFIFAPILGALSDRFGRRPVLIISIAGATADYLLMAAAPSLLWLYIGRIFAGITGANMAVATAYVSDITPAHERAKRFGLLGAVFGIGFIAGPVIGGVLGEWNLHAPFFAAAFMNGINLIMTAVLLKESKHSNKMTEKVQEQSILKKLSYLITQPNMAPLLGIFLIITLVSQVPATLWVIYGQDRYGWSIFIAGVSLASYGICHSIAQAFAIAPMVKRFGEKNTLLCGIACDAIGLLLLSIAVEEWVPFALLPLFALGGVAAPALQAMMSRGISDERQGELQGLLSSFNSLGAIIGPVLVTSLYFMTQASAPGMVWALAAILYVITLPLLLKYRLNKYSGVP</sequence>
<comment type="function">
    <text evidence="1">Resistance to tetracycline by an active tetracycline efflux. This is an energy-dependent process that decreases the accumulation of the antibiotic in whole cells. This protein functions as a metal-tetracycline/H(+) antiporter.</text>
</comment>
<evidence type="ECO:0000256" key="2">
    <source>
        <dbReference type="ARBA" id="ARBA00004141"/>
    </source>
</evidence>
<evidence type="ECO:0000313" key="11">
    <source>
        <dbReference type="Proteomes" id="UP000185753"/>
    </source>
</evidence>
<name>A0A1A7RBT1_9GAMM</name>
<dbReference type="PANTHER" id="PTHR23507:SF1">
    <property type="entry name" value="FI18259P1-RELATED"/>
    <property type="match status" value="1"/>
</dbReference>
<feature type="transmembrane region" description="Helical" evidence="8">
    <location>
        <begin position="98"/>
        <end position="119"/>
    </location>
</feature>
<dbReference type="GO" id="GO:0016020">
    <property type="term" value="C:membrane"/>
    <property type="evidence" value="ECO:0007669"/>
    <property type="project" value="UniProtKB-SubCell"/>
</dbReference>
<evidence type="ECO:0000313" key="10">
    <source>
        <dbReference type="EMBL" id="OBX28913.1"/>
    </source>
</evidence>
<feature type="transmembrane region" description="Helical" evidence="8">
    <location>
        <begin position="302"/>
        <end position="320"/>
    </location>
</feature>
<evidence type="ECO:0000256" key="6">
    <source>
        <dbReference type="ARBA" id="ARBA00022989"/>
    </source>
</evidence>
<protein>
    <submittedName>
        <fullName evidence="10">TetA family tetracycline resistance MFS efflux pump</fullName>
    </submittedName>
</protein>
<dbReference type="InterPro" id="IPR011701">
    <property type="entry name" value="MFS"/>
</dbReference>
<comment type="subcellular location">
    <subcellularLocation>
        <location evidence="3">Cell membrane</location>
    </subcellularLocation>
    <subcellularLocation>
        <location evidence="2">Membrane</location>
        <topology evidence="2">Multi-pass membrane protein</topology>
    </subcellularLocation>
</comment>
<dbReference type="GeneID" id="58164814"/>
<feature type="transmembrane region" description="Helical" evidence="8">
    <location>
        <begin position="239"/>
        <end position="266"/>
    </location>
</feature>
<dbReference type="PROSITE" id="PS00216">
    <property type="entry name" value="SUGAR_TRANSPORT_1"/>
    <property type="match status" value="1"/>
</dbReference>
<dbReference type="InterPro" id="IPR036259">
    <property type="entry name" value="MFS_trans_sf"/>
</dbReference>
<dbReference type="Proteomes" id="UP000185753">
    <property type="component" value="Unassembled WGS sequence"/>
</dbReference>
<evidence type="ECO:0000256" key="7">
    <source>
        <dbReference type="ARBA" id="ARBA00023136"/>
    </source>
</evidence>
<evidence type="ECO:0000256" key="4">
    <source>
        <dbReference type="ARBA" id="ARBA00007520"/>
    </source>
</evidence>
<keyword evidence="7 8" id="KW-0472">Membrane</keyword>
<dbReference type="SUPFAM" id="SSF103473">
    <property type="entry name" value="MFS general substrate transporter"/>
    <property type="match status" value="1"/>
</dbReference>
<feature type="transmembrane region" description="Helical" evidence="8">
    <location>
        <begin position="341"/>
        <end position="360"/>
    </location>
</feature>
<dbReference type="InterPro" id="IPR020846">
    <property type="entry name" value="MFS_dom"/>
</dbReference>
<feature type="transmembrane region" description="Helical" evidence="8">
    <location>
        <begin position="210"/>
        <end position="233"/>
    </location>
</feature>
<dbReference type="GO" id="GO:0022857">
    <property type="term" value="F:transmembrane transporter activity"/>
    <property type="evidence" value="ECO:0007669"/>
    <property type="project" value="InterPro"/>
</dbReference>
<gene>
    <name evidence="10" type="ORF">A9J31_14925</name>
</gene>
<feature type="transmembrane region" description="Helical" evidence="8">
    <location>
        <begin position="7"/>
        <end position="26"/>
    </location>
</feature>